<organism evidence="1 2">
    <name type="scientific">Taphrina deformans (strain PYCC 5710 / ATCC 11124 / CBS 356.35 / IMI 108563 / JCM 9778 / NBRC 8474)</name>
    <name type="common">Peach leaf curl fungus</name>
    <name type="synonym">Lalaria deformans</name>
    <dbReference type="NCBI Taxonomy" id="1097556"/>
    <lineage>
        <taxon>Eukaryota</taxon>
        <taxon>Fungi</taxon>
        <taxon>Dikarya</taxon>
        <taxon>Ascomycota</taxon>
        <taxon>Taphrinomycotina</taxon>
        <taxon>Taphrinomycetes</taxon>
        <taxon>Taphrinales</taxon>
        <taxon>Taphrinaceae</taxon>
        <taxon>Taphrina</taxon>
    </lineage>
</organism>
<reference evidence="1 2" key="1">
    <citation type="journal article" date="2013" name="MBio">
        <title>Genome sequencing of the plant pathogen Taphrina deformans, the causal agent of peach leaf curl.</title>
        <authorList>
            <person name="Cisse O.H."/>
            <person name="Almeida J.M.G.C.F."/>
            <person name="Fonseca A."/>
            <person name="Kumar A.A."/>
            <person name="Salojaervi J."/>
            <person name="Overmyer K."/>
            <person name="Hauser P.M."/>
            <person name="Pagni M."/>
        </authorList>
    </citation>
    <scope>NUCLEOTIDE SEQUENCE [LARGE SCALE GENOMIC DNA]</scope>
    <source>
        <strain evidence="2">PYCC 5710 / ATCC 11124 / CBS 356.35 / IMI 108563 / JCM 9778 / NBRC 8474</strain>
    </source>
</reference>
<evidence type="ECO:0000313" key="2">
    <source>
        <dbReference type="Proteomes" id="UP000013776"/>
    </source>
</evidence>
<dbReference type="AlphaFoldDB" id="R4XGV8"/>
<dbReference type="VEuPathDB" id="FungiDB:TAPDE_005611"/>
<gene>
    <name evidence="1" type="ORF">TAPDE_005611</name>
</gene>
<keyword evidence="2" id="KW-1185">Reference proteome</keyword>
<dbReference type="EMBL" id="CAHR02000393">
    <property type="protein sequence ID" value="CCG85031.1"/>
    <property type="molecule type" value="Genomic_DNA"/>
</dbReference>
<evidence type="ECO:0000313" key="1">
    <source>
        <dbReference type="EMBL" id="CCG85031.1"/>
    </source>
</evidence>
<proteinExistence type="predicted"/>
<dbReference type="Proteomes" id="UP000013776">
    <property type="component" value="Unassembled WGS sequence"/>
</dbReference>
<accession>R4XGV8</accession>
<comment type="caution">
    <text evidence="1">The sequence shown here is derived from an EMBL/GenBank/DDBJ whole genome shotgun (WGS) entry which is preliminary data.</text>
</comment>
<protein>
    <submittedName>
        <fullName evidence="1">Uncharacterized protein</fullName>
    </submittedName>
</protein>
<name>R4XGV8_TAPDE</name>
<sequence>MFARIARPIARSNILSQARNASTKQPLTTTGVSTWERVQLYGRQPSNFSAPMHGSKSAYPIGEMLAFAGAMGGTLGRA</sequence>